<keyword evidence="7" id="KW-1185">Reference proteome</keyword>
<reference evidence="6 7" key="1">
    <citation type="submission" date="2019-11" db="EMBL/GenBank/DDBJ databases">
        <title>Genome analysis of Rhizobacterium cereale a novel genus and species isolated from maize roots in North Spain.</title>
        <authorList>
            <person name="Menendez E."/>
            <person name="Flores-Felix J.D."/>
            <person name="Ramirez-Bahena M.-H."/>
            <person name="Igual J.M."/>
            <person name="Garcia-Fraile P."/>
            <person name="Peix A."/>
            <person name="Velazquez E."/>
        </authorList>
    </citation>
    <scope>NUCLEOTIDE SEQUENCE [LARGE SCALE GENOMIC DNA]</scope>
    <source>
        <strain evidence="6 7">RZME27</strain>
    </source>
</reference>
<dbReference type="Pfam" id="PF00589">
    <property type="entry name" value="Phage_integrase"/>
    <property type="match status" value="1"/>
</dbReference>
<dbReference type="SUPFAM" id="SSF56349">
    <property type="entry name" value="DNA breaking-rejoining enzymes"/>
    <property type="match status" value="1"/>
</dbReference>
<comment type="caution">
    <text evidence="6">The sequence shown here is derived from an EMBL/GenBank/DDBJ whole genome shotgun (WGS) entry which is preliminary data.</text>
</comment>
<dbReference type="PANTHER" id="PTHR30629">
    <property type="entry name" value="PROPHAGE INTEGRASE"/>
    <property type="match status" value="1"/>
</dbReference>
<dbReference type="Gene3D" id="1.10.150.130">
    <property type="match status" value="1"/>
</dbReference>
<evidence type="ECO:0000313" key="6">
    <source>
        <dbReference type="EMBL" id="MQY45311.1"/>
    </source>
</evidence>
<dbReference type="RefSeq" id="WP_153352845.1">
    <property type="nucleotide sequence ID" value="NZ_WIXI01000029.1"/>
</dbReference>
<organism evidence="6 7">
    <name type="scientific">Endobacterium cereale</name>
    <dbReference type="NCBI Taxonomy" id="2663029"/>
    <lineage>
        <taxon>Bacteria</taxon>
        <taxon>Pseudomonadati</taxon>
        <taxon>Pseudomonadota</taxon>
        <taxon>Alphaproteobacteria</taxon>
        <taxon>Hyphomicrobiales</taxon>
        <taxon>Rhizobiaceae</taxon>
        <taxon>Endobacterium</taxon>
    </lineage>
</organism>
<dbReference type="AlphaFoldDB" id="A0A6A8A938"/>
<evidence type="ECO:0000313" key="7">
    <source>
        <dbReference type="Proteomes" id="UP000435138"/>
    </source>
</evidence>
<keyword evidence="3" id="KW-0238">DNA-binding</keyword>
<evidence type="ECO:0000259" key="5">
    <source>
        <dbReference type="PROSITE" id="PS51898"/>
    </source>
</evidence>
<dbReference type="InterPro" id="IPR050808">
    <property type="entry name" value="Phage_Integrase"/>
</dbReference>
<protein>
    <submittedName>
        <fullName evidence="6">Tyrosine-type recombinase/integrase</fullName>
    </submittedName>
</protein>
<sequence length="363" mass="41505">MTKAERRRSNKYKGWQIFRDRNGDWRCYHRKTRATIDCRKFETYSLAFDMEIHRINETMIERQSKPGTLGMLITKYRAGTRFQKELAPRTQSDYQKCFDYLQAIEDTPLDRFTPPLVAKIRDKALEKRQFRFANYVRSVLSVIFDWGLEYGYTTDNPAAKVKPARRPKTLPDANRPWTDAERETVLAALPAHMELAIALMMFYALDPQDALALPRSAISEKGLDTRRNKTGRPIYLPLFEPVASAMARAPKHDAVTICANSWGRPWTYSGFSSSWITLKGKMEAEGLIQPGLTLKGLRHTVATILAEMGKDHGTIALVLGHATEAMAKHYSRRADMTRRATSAVNDFEAELNKRKTNSVKHTV</sequence>
<dbReference type="GO" id="GO:0006310">
    <property type="term" value="P:DNA recombination"/>
    <property type="evidence" value="ECO:0007669"/>
    <property type="project" value="UniProtKB-KW"/>
</dbReference>
<dbReference type="PANTHER" id="PTHR30629:SF2">
    <property type="entry name" value="PROPHAGE INTEGRASE INTS-RELATED"/>
    <property type="match status" value="1"/>
</dbReference>
<dbReference type="InterPro" id="IPR002104">
    <property type="entry name" value="Integrase_catalytic"/>
</dbReference>
<name>A0A6A8A938_9HYPH</name>
<dbReference type="PROSITE" id="PS51898">
    <property type="entry name" value="TYR_RECOMBINASE"/>
    <property type="match status" value="1"/>
</dbReference>
<accession>A0A6A8A938</accession>
<keyword evidence="2" id="KW-0229">DNA integration</keyword>
<dbReference type="EMBL" id="WIXI01000029">
    <property type="protein sequence ID" value="MQY45311.1"/>
    <property type="molecule type" value="Genomic_DNA"/>
</dbReference>
<keyword evidence="4" id="KW-0233">DNA recombination</keyword>
<proteinExistence type="inferred from homology"/>
<evidence type="ECO:0000256" key="4">
    <source>
        <dbReference type="ARBA" id="ARBA00023172"/>
    </source>
</evidence>
<dbReference type="Gene3D" id="1.10.443.10">
    <property type="entry name" value="Intergrase catalytic core"/>
    <property type="match status" value="1"/>
</dbReference>
<evidence type="ECO:0000256" key="3">
    <source>
        <dbReference type="ARBA" id="ARBA00023125"/>
    </source>
</evidence>
<evidence type="ECO:0000256" key="1">
    <source>
        <dbReference type="ARBA" id="ARBA00008857"/>
    </source>
</evidence>
<dbReference type="Proteomes" id="UP000435138">
    <property type="component" value="Unassembled WGS sequence"/>
</dbReference>
<gene>
    <name evidence="6" type="ORF">GAO09_04425</name>
</gene>
<dbReference type="GO" id="GO:0015074">
    <property type="term" value="P:DNA integration"/>
    <property type="evidence" value="ECO:0007669"/>
    <property type="project" value="UniProtKB-KW"/>
</dbReference>
<comment type="similarity">
    <text evidence="1">Belongs to the 'phage' integrase family.</text>
</comment>
<dbReference type="InterPro" id="IPR010998">
    <property type="entry name" value="Integrase_recombinase_N"/>
</dbReference>
<dbReference type="InterPro" id="IPR013762">
    <property type="entry name" value="Integrase-like_cat_sf"/>
</dbReference>
<dbReference type="InterPro" id="IPR011010">
    <property type="entry name" value="DNA_brk_join_enz"/>
</dbReference>
<feature type="domain" description="Tyr recombinase" evidence="5">
    <location>
        <begin position="165"/>
        <end position="344"/>
    </location>
</feature>
<evidence type="ECO:0000256" key="2">
    <source>
        <dbReference type="ARBA" id="ARBA00022908"/>
    </source>
</evidence>
<dbReference type="GO" id="GO:0003677">
    <property type="term" value="F:DNA binding"/>
    <property type="evidence" value="ECO:0007669"/>
    <property type="project" value="UniProtKB-KW"/>
</dbReference>